<dbReference type="Proteomes" id="UP001462961">
    <property type="component" value="Unassembled WGS sequence"/>
</dbReference>
<keyword evidence="2" id="KW-1185">Reference proteome</keyword>
<evidence type="ECO:0000313" key="1">
    <source>
        <dbReference type="EMBL" id="MEO1759795.1"/>
    </source>
</evidence>
<organism evidence="1 2">
    <name type="scientific">Paraburkholderia caribensis</name>
    <dbReference type="NCBI Taxonomy" id="75105"/>
    <lineage>
        <taxon>Bacteria</taxon>
        <taxon>Pseudomonadati</taxon>
        <taxon>Pseudomonadota</taxon>
        <taxon>Betaproteobacteria</taxon>
        <taxon>Burkholderiales</taxon>
        <taxon>Burkholderiaceae</taxon>
        <taxon>Paraburkholderia</taxon>
    </lineage>
</organism>
<evidence type="ECO:0000313" key="2">
    <source>
        <dbReference type="Proteomes" id="UP001462961"/>
    </source>
</evidence>
<dbReference type="InterPro" id="IPR001387">
    <property type="entry name" value="Cro/C1-type_HTH"/>
</dbReference>
<proteinExistence type="predicted"/>
<reference evidence="1 2" key="1">
    <citation type="submission" date="2024-01" db="EMBL/GenBank/DDBJ databases">
        <title>The diversity of rhizobia nodulating Mimosa spp. in eleven states of Brazil covering several biomes is determined by host plant, location, and edaphic factors.</title>
        <authorList>
            <person name="Rouws L."/>
            <person name="Barauna A."/>
            <person name="Beukes C."/>
            <person name="De Faria S.M."/>
            <person name="Gross E."/>
            <person name="Dos Reis Junior F.B."/>
            <person name="Simon M."/>
            <person name="Maluk M."/>
            <person name="Odee D.W."/>
            <person name="Kenicer G."/>
            <person name="Young J.P.W."/>
            <person name="Reis V.M."/>
            <person name="Zilli J."/>
            <person name="James E.K."/>
        </authorList>
    </citation>
    <scope>NUCLEOTIDE SEQUENCE [LARGE SCALE GENOMIC DNA]</scope>
    <source>
        <strain evidence="1 2">JHI1651</strain>
    </source>
</reference>
<dbReference type="EMBL" id="JAYLVJ010000090">
    <property type="protein sequence ID" value="MEO1759795.1"/>
    <property type="molecule type" value="Genomic_DNA"/>
</dbReference>
<accession>A0ABV0E8R7</accession>
<comment type="caution">
    <text evidence="1">The sequence shown here is derived from an EMBL/GenBank/DDBJ whole genome shotgun (WGS) entry which is preliminary data.</text>
</comment>
<dbReference type="RefSeq" id="WP_012406640.1">
    <property type="nucleotide sequence ID" value="NZ_JAKUCO010000028.1"/>
</dbReference>
<name>A0ABV0E8R7_9BURK</name>
<gene>
    <name evidence="1" type="ORF">VOI32_38760</name>
</gene>
<sequence>MNDFYTHIRKECLVPWINGWQQPTGVEVREVIRRAGLTGREAADLVGLSEKGGGRQIRRWISGESHIPYAAWAIFCEVAGLGKIWAADDQSS</sequence>
<dbReference type="CDD" id="cd00093">
    <property type="entry name" value="HTH_XRE"/>
    <property type="match status" value="1"/>
</dbReference>
<protein>
    <submittedName>
        <fullName evidence="1">Helix-turn-helix domain-containing protein</fullName>
    </submittedName>
</protein>